<keyword evidence="1" id="KW-0805">Transcription regulation</keyword>
<comment type="caution">
    <text evidence="5">The sequence shown here is derived from an EMBL/GenBank/DDBJ whole genome shotgun (WGS) entry which is preliminary data.</text>
</comment>
<keyword evidence="3" id="KW-0804">Transcription</keyword>
<evidence type="ECO:0000313" key="6">
    <source>
        <dbReference type="Proteomes" id="UP000269438"/>
    </source>
</evidence>
<dbReference type="EMBL" id="RCUY01000010">
    <property type="protein sequence ID" value="RLP81370.1"/>
    <property type="molecule type" value="Genomic_DNA"/>
</dbReference>
<evidence type="ECO:0000259" key="4">
    <source>
        <dbReference type="Pfam" id="PF02909"/>
    </source>
</evidence>
<protein>
    <submittedName>
        <fullName evidence="5">TetR/AcrR family transcriptional regulator</fullName>
    </submittedName>
</protein>
<proteinExistence type="predicted"/>
<dbReference type="InterPro" id="IPR009057">
    <property type="entry name" value="Homeodomain-like_sf"/>
</dbReference>
<dbReference type="InterPro" id="IPR036271">
    <property type="entry name" value="Tet_transcr_reg_TetR-rel_C_sf"/>
</dbReference>
<keyword evidence="6" id="KW-1185">Reference proteome</keyword>
<dbReference type="AlphaFoldDB" id="A0A3L7AP36"/>
<dbReference type="RefSeq" id="WP_121689062.1">
    <property type="nucleotide sequence ID" value="NZ_RCUY01000010.1"/>
</dbReference>
<evidence type="ECO:0000256" key="3">
    <source>
        <dbReference type="ARBA" id="ARBA00023163"/>
    </source>
</evidence>
<dbReference type="OrthoDB" id="329481at2"/>
<dbReference type="SUPFAM" id="SSF46689">
    <property type="entry name" value="Homeodomain-like"/>
    <property type="match status" value="1"/>
</dbReference>
<evidence type="ECO:0000313" key="5">
    <source>
        <dbReference type="EMBL" id="RLP81370.1"/>
    </source>
</evidence>
<dbReference type="InterPro" id="IPR004111">
    <property type="entry name" value="Repressor_TetR_C"/>
</dbReference>
<sequence>MTSSVGSRRERPAKPPLSREWIIAETIKIAQTEGLAKATMRRVANALDTGPASLYVYIANTAELHAAVTDELTGTLPEDPEGTWAERLEALLGAYSHLLFSYPGLARSALQLRPMGPNTVKLFDRVLGLLLEGGVAADRAAWGADILVQHATASAAEHSAPAPEDTYAGAFAPDVVASINKTIREADAREVPHVAEHADLLLSGTPEQRASWAIRALIAGITATPLPL</sequence>
<dbReference type="GO" id="GO:0003700">
    <property type="term" value="F:DNA-binding transcription factor activity"/>
    <property type="evidence" value="ECO:0007669"/>
    <property type="project" value="TreeGrafter"/>
</dbReference>
<dbReference type="SUPFAM" id="SSF48498">
    <property type="entry name" value="Tetracyclin repressor-like, C-terminal domain"/>
    <property type="match status" value="1"/>
</dbReference>
<dbReference type="InterPro" id="IPR050109">
    <property type="entry name" value="HTH-type_TetR-like_transc_reg"/>
</dbReference>
<feature type="domain" description="Tetracycline repressor TetR C-terminal" evidence="4">
    <location>
        <begin position="76"/>
        <end position="165"/>
    </location>
</feature>
<reference evidence="5 6" key="1">
    <citation type="submission" date="2018-10" db="EMBL/GenBank/DDBJ databases">
        <authorList>
            <person name="Li J."/>
        </authorList>
    </citation>
    <scope>NUCLEOTIDE SEQUENCE [LARGE SCALE GENOMIC DNA]</scope>
    <source>
        <strain evidence="5 6">JCM 11654</strain>
    </source>
</reference>
<dbReference type="Proteomes" id="UP000269438">
    <property type="component" value="Unassembled WGS sequence"/>
</dbReference>
<evidence type="ECO:0000256" key="1">
    <source>
        <dbReference type="ARBA" id="ARBA00023015"/>
    </source>
</evidence>
<gene>
    <name evidence="5" type="ORF">D9V34_12135</name>
</gene>
<dbReference type="Gene3D" id="1.10.357.10">
    <property type="entry name" value="Tetracycline Repressor, domain 2"/>
    <property type="match status" value="1"/>
</dbReference>
<dbReference type="GO" id="GO:0000976">
    <property type="term" value="F:transcription cis-regulatory region binding"/>
    <property type="evidence" value="ECO:0007669"/>
    <property type="project" value="TreeGrafter"/>
</dbReference>
<keyword evidence="2" id="KW-0238">DNA-binding</keyword>
<evidence type="ECO:0000256" key="2">
    <source>
        <dbReference type="ARBA" id="ARBA00023125"/>
    </source>
</evidence>
<dbReference type="Pfam" id="PF02909">
    <property type="entry name" value="TetR_C_1"/>
    <property type="match status" value="1"/>
</dbReference>
<dbReference type="GO" id="GO:0045892">
    <property type="term" value="P:negative regulation of DNA-templated transcription"/>
    <property type="evidence" value="ECO:0007669"/>
    <property type="project" value="InterPro"/>
</dbReference>
<dbReference type="PANTHER" id="PTHR30055:SF151">
    <property type="entry name" value="TRANSCRIPTIONAL REGULATORY PROTEIN"/>
    <property type="match status" value="1"/>
</dbReference>
<organism evidence="5 6">
    <name type="scientific">Mycetocola lacteus</name>
    <dbReference type="NCBI Taxonomy" id="76637"/>
    <lineage>
        <taxon>Bacteria</taxon>
        <taxon>Bacillati</taxon>
        <taxon>Actinomycetota</taxon>
        <taxon>Actinomycetes</taxon>
        <taxon>Micrococcales</taxon>
        <taxon>Microbacteriaceae</taxon>
        <taxon>Mycetocola</taxon>
    </lineage>
</organism>
<name>A0A3L7AP36_9MICO</name>
<accession>A0A3L7AP36</accession>
<dbReference type="PANTHER" id="PTHR30055">
    <property type="entry name" value="HTH-TYPE TRANSCRIPTIONAL REGULATOR RUTR"/>
    <property type="match status" value="1"/>
</dbReference>